<evidence type="ECO:0008006" key="3">
    <source>
        <dbReference type="Google" id="ProtNLM"/>
    </source>
</evidence>
<organism evidence="1 2">
    <name type="scientific">Winogradskyella marincola</name>
    <dbReference type="NCBI Taxonomy" id="3037795"/>
    <lineage>
        <taxon>Bacteria</taxon>
        <taxon>Pseudomonadati</taxon>
        <taxon>Bacteroidota</taxon>
        <taxon>Flavobacteriia</taxon>
        <taxon>Flavobacteriales</taxon>
        <taxon>Flavobacteriaceae</taxon>
        <taxon>Winogradskyella</taxon>
    </lineage>
</organism>
<dbReference type="Proteomes" id="UP001529085">
    <property type="component" value="Unassembled WGS sequence"/>
</dbReference>
<dbReference type="EMBL" id="JARSBN010000013">
    <property type="protein sequence ID" value="MDG4717326.1"/>
    <property type="molecule type" value="Genomic_DNA"/>
</dbReference>
<keyword evidence="2" id="KW-1185">Reference proteome</keyword>
<dbReference type="RefSeq" id="WP_278006746.1">
    <property type="nucleotide sequence ID" value="NZ_JARSBN010000013.1"/>
</dbReference>
<accession>A0ABT6G5J9</accession>
<proteinExistence type="predicted"/>
<evidence type="ECO:0000313" key="1">
    <source>
        <dbReference type="EMBL" id="MDG4717326.1"/>
    </source>
</evidence>
<comment type="caution">
    <text evidence="1">The sequence shown here is derived from an EMBL/GenBank/DDBJ whole genome shotgun (WGS) entry which is preliminary data.</text>
</comment>
<protein>
    <recommendedName>
        <fullName evidence="3">Ribosome maturation factor RimM</fullName>
    </recommendedName>
</protein>
<name>A0ABT6G5J9_9FLAO</name>
<evidence type="ECO:0000313" key="2">
    <source>
        <dbReference type="Proteomes" id="UP001529085"/>
    </source>
</evidence>
<sequence>MINEILENSKAKNKLIGIKLYGEAGYWCGIVEDYNDDFIQLKHFTKFGELDGIAIERIIDIERIDIEDDYLTAMKIVIENRQKIRDIEIKSRIFTDLDDENWQYVSLKPYESDKNVLTSIQVNGDDFYQGFVKSINEDFLKFELIDNNGNSNGTSVFKVEDINSVKINDLECRRRLLIYKTKNAS</sequence>
<reference evidence="1 2" key="1">
    <citation type="submission" date="2023-03" db="EMBL/GenBank/DDBJ databases">
        <title>Strain YYF002 represents a novel species in the genus Winogradskyella isolated from seawater.</title>
        <authorList>
            <person name="Fu Z.-Y."/>
        </authorList>
    </citation>
    <scope>NUCLEOTIDE SEQUENCE [LARGE SCALE GENOMIC DNA]</scope>
    <source>
        <strain evidence="1 2">YYF002</strain>
    </source>
</reference>
<gene>
    <name evidence="1" type="ORF">P7122_15665</name>
</gene>